<reference evidence="2 3" key="1">
    <citation type="journal article" date="2019" name="Sci. Rep.">
        <title>Orb-weaving spider Araneus ventricosus genome elucidates the spidroin gene catalogue.</title>
        <authorList>
            <person name="Kono N."/>
            <person name="Nakamura H."/>
            <person name="Ohtoshi R."/>
            <person name="Moran D.A.P."/>
            <person name="Shinohara A."/>
            <person name="Yoshida Y."/>
            <person name="Fujiwara M."/>
            <person name="Mori M."/>
            <person name="Tomita M."/>
            <person name="Arakawa K."/>
        </authorList>
    </citation>
    <scope>NUCLEOTIDE SEQUENCE [LARGE SCALE GENOMIC DNA]</scope>
</reference>
<dbReference type="Proteomes" id="UP000499080">
    <property type="component" value="Unassembled WGS sequence"/>
</dbReference>
<dbReference type="OrthoDB" id="6515318at2759"/>
<comment type="caution">
    <text evidence="2">The sequence shown here is derived from an EMBL/GenBank/DDBJ whole genome shotgun (WGS) entry which is preliminary data.</text>
</comment>
<protein>
    <recommendedName>
        <fullName evidence="4">Reverse transcriptase domain-containing protein</fullName>
    </recommendedName>
</protein>
<evidence type="ECO:0000313" key="3">
    <source>
        <dbReference type="Proteomes" id="UP000499080"/>
    </source>
</evidence>
<evidence type="ECO:0008006" key="4">
    <source>
        <dbReference type="Google" id="ProtNLM"/>
    </source>
</evidence>
<gene>
    <name evidence="2" type="ORF">AVEN_42847_1</name>
</gene>
<name>A0A4Y2AH75_ARAVE</name>
<dbReference type="InterPro" id="IPR036397">
    <property type="entry name" value="RNaseH_sf"/>
</dbReference>
<feature type="compositionally biased region" description="Polar residues" evidence="1">
    <location>
        <begin position="113"/>
        <end position="126"/>
    </location>
</feature>
<dbReference type="EMBL" id="BGPR01000015">
    <property type="protein sequence ID" value="GBL78314.1"/>
    <property type="molecule type" value="Genomic_DNA"/>
</dbReference>
<dbReference type="GO" id="GO:0003676">
    <property type="term" value="F:nucleic acid binding"/>
    <property type="evidence" value="ECO:0007669"/>
    <property type="project" value="InterPro"/>
</dbReference>
<proteinExistence type="predicted"/>
<evidence type="ECO:0000256" key="1">
    <source>
        <dbReference type="SAM" id="MobiDB-lite"/>
    </source>
</evidence>
<evidence type="ECO:0000313" key="2">
    <source>
        <dbReference type="EMBL" id="GBL78314.1"/>
    </source>
</evidence>
<sequence length="314" mass="35330">MLKFPIRERFKKLNLDASTSVTLLDALNDRQVVLQTNKGPVFWSRKQGCPQGLCSGPMFLNLIADEILAEEFTPDVHLQAFADDFVFHICAGTREGVKFLTQQALGCPHPSKNGKNSRGNPGSQARTSRDTLFHCGREDDSIWYCSLGAESHIPSEEITPDDPKEVSVIHHRSLSYHTNSCPAVYNWNLTSLLKGPTRSYLRSSDKIKKKIILPRRRIAEDFEAKDPCPRQHPAKFHLDNRINLSPHKTDSKGLNIYTDGSKMEGNTGSAFVALQDNTQLHEWMAKLQPENSVFQAKLLAIHEAIIWATEQNVV</sequence>
<organism evidence="2 3">
    <name type="scientific">Araneus ventricosus</name>
    <name type="common">Orbweaver spider</name>
    <name type="synonym">Epeira ventricosa</name>
    <dbReference type="NCBI Taxonomy" id="182803"/>
    <lineage>
        <taxon>Eukaryota</taxon>
        <taxon>Metazoa</taxon>
        <taxon>Ecdysozoa</taxon>
        <taxon>Arthropoda</taxon>
        <taxon>Chelicerata</taxon>
        <taxon>Arachnida</taxon>
        <taxon>Araneae</taxon>
        <taxon>Araneomorphae</taxon>
        <taxon>Entelegynae</taxon>
        <taxon>Araneoidea</taxon>
        <taxon>Araneidae</taxon>
        <taxon>Araneus</taxon>
    </lineage>
</organism>
<dbReference type="AlphaFoldDB" id="A0A4Y2AH75"/>
<feature type="region of interest" description="Disordered" evidence="1">
    <location>
        <begin position="109"/>
        <end position="128"/>
    </location>
</feature>
<dbReference type="Gene3D" id="3.30.420.10">
    <property type="entry name" value="Ribonuclease H-like superfamily/Ribonuclease H"/>
    <property type="match status" value="1"/>
</dbReference>
<keyword evidence="3" id="KW-1185">Reference proteome</keyword>
<accession>A0A4Y2AH75</accession>